<reference evidence="4" key="2">
    <citation type="submission" date="2023-01" db="EMBL/GenBank/DDBJ databases">
        <authorList>
            <person name="Sun Q."/>
            <person name="Evtushenko L."/>
        </authorList>
    </citation>
    <scope>NUCLEOTIDE SEQUENCE</scope>
    <source>
        <strain evidence="4">VKM Ac-1447</strain>
    </source>
</reference>
<reference evidence="4" key="1">
    <citation type="journal article" date="2014" name="Int. J. Syst. Evol. Microbiol.">
        <title>Complete genome sequence of Corynebacterium casei LMG S-19264T (=DSM 44701T), isolated from a smear-ripened cheese.</title>
        <authorList>
            <consortium name="US DOE Joint Genome Institute (JGI-PGF)"/>
            <person name="Walter F."/>
            <person name="Albersmeier A."/>
            <person name="Kalinowski J."/>
            <person name="Ruckert C."/>
        </authorList>
    </citation>
    <scope>NUCLEOTIDE SEQUENCE</scope>
    <source>
        <strain evidence="4">VKM Ac-1447</strain>
    </source>
</reference>
<sequence length="176" mass="17889">MLGVSGLAVAGLVALAMPAVASLANSVALGPEMADGRAPEAVATESPSRDRGAETTSPVDAEGGMVGYQDVGGGVSIAAKGPGDCPTWAIVTPYDAWNPAARLSGAMTDLGPTAYASGEVGLDDEGEIATYTVASGDTGYGIEDRFCLDYIAMLSYNDKSFSEPELQPGEILILRP</sequence>
<accession>A0A9W6HGK6</accession>
<comment type="caution">
    <text evidence="4">The sequence shown here is derived from an EMBL/GenBank/DDBJ whole genome shotgun (WGS) entry which is preliminary data.</text>
</comment>
<evidence type="ECO:0000256" key="1">
    <source>
        <dbReference type="SAM" id="MobiDB-lite"/>
    </source>
</evidence>
<organism evidence="4 5">
    <name type="scientific">Microbacterium imperiale</name>
    <dbReference type="NCBI Taxonomy" id="33884"/>
    <lineage>
        <taxon>Bacteria</taxon>
        <taxon>Bacillati</taxon>
        <taxon>Actinomycetota</taxon>
        <taxon>Actinomycetes</taxon>
        <taxon>Micrococcales</taxon>
        <taxon>Microbacteriaceae</taxon>
        <taxon>Microbacterium</taxon>
    </lineage>
</organism>
<evidence type="ECO:0000313" key="4">
    <source>
        <dbReference type="EMBL" id="GLJ79690.1"/>
    </source>
</evidence>
<evidence type="ECO:0000313" key="5">
    <source>
        <dbReference type="Proteomes" id="UP001142317"/>
    </source>
</evidence>
<dbReference type="Proteomes" id="UP001142317">
    <property type="component" value="Unassembled WGS sequence"/>
</dbReference>
<evidence type="ECO:0000259" key="3">
    <source>
        <dbReference type="PROSITE" id="PS51782"/>
    </source>
</evidence>
<evidence type="ECO:0000256" key="2">
    <source>
        <dbReference type="SAM" id="SignalP"/>
    </source>
</evidence>
<dbReference type="AlphaFoldDB" id="A0A9W6HGK6"/>
<dbReference type="Pfam" id="PF01476">
    <property type="entry name" value="LysM"/>
    <property type="match status" value="1"/>
</dbReference>
<dbReference type="InterPro" id="IPR036779">
    <property type="entry name" value="LysM_dom_sf"/>
</dbReference>
<keyword evidence="2" id="KW-0732">Signal</keyword>
<feature type="domain" description="LysM" evidence="3">
    <location>
        <begin position="129"/>
        <end position="174"/>
    </location>
</feature>
<protein>
    <recommendedName>
        <fullName evidence="3">LysM domain-containing protein</fullName>
    </recommendedName>
</protein>
<dbReference type="EMBL" id="BSEO01000005">
    <property type="protein sequence ID" value="GLJ79690.1"/>
    <property type="molecule type" value="Genomic_DNA"/>
</dbReference>
<dbReference type="PROSITE" id="PS51782">
    <property type="entry name" value="LYSM"/>
    <property type="match status" value="1"/>
</dbReference>
<dbReference type="CDD" id="cd00118">
    <property type="entry name" value="LysM"/>
    <property type="match status" value="1"/>
</dbReference>
<dbReference type="InterPro" id="IPR018392">
    <property type="entry name" value="LysM"/>
</dbReference>
<name>A0A9W6HGK6_9MICO</name>
<feature type="region of interest" description="Disordered" evidence="1">
    <location>
        <begin position="36"/>
        <end position="65"/>
    </location>
</feature>
<keyword evidence="5" id="KW-1185">Reference proteome</keyword>
<feature type="chain" id="PRO_5040918105" description="LysM domain-containing protein" evidence="2">
    <location>
        <begin position="22"/>
        <end position="176"/>
    </location>
</feature>
<dbReference type="Gene3D" id="3.10.350.10">
    <property type="entry name" value="LysM domain"/>
    <property type="match status" value="1"/>
</dbReference>
<proteinExistence type="predicted"/>
<feature type="signal peptide" evidence="2">
    <location>
        <begin position="1"/>
        <end position="21"/>
    </location>
</feature>
<gene>
    <name evidence="4" type="ORF">GCM10017586_13720</name>
</gene>